<evidence type="ECO:0000256" key="1">
    <source>
        <dbReference type="ARBA" id="ARBA00018672"/>
    </source>
</evidence>
<feature type="domain" description="HTH LytTR-type" evidence="5">
    <location>
        <begin position="130"/>
        <end position="229"/>
    </location>
</feature>
<dbReference type="InterPro" id="IPR007492">
    <property type="entry name" value="LytTR_DNA-bd_dom"/>
</dbReference>
<dbReference type="EMBL" id="JAQIFT010000069">
    <property type="protein sequence ID" value="MDA3733977.1"/>
    <property type="molecule type" value="Genomic_DNA"/>
</dbReference>
<evidence type="ECO:0000259" key="5">
    <source>
        <dbReference type="PROSITE" id="PS50930"/>
    </source>
</evidence>
<reference evidence="6" key="1">
    <citation type="journal article" date="2023" name="Int. J. Syst. Evol. Microbiol.">
        <title>&lt;i&gt;Holtiella tumoricola&lt;/i&gt; gen. nov. sp. nov., isolated from a human clinical sample.</title>
        <authorList>
            <person name="Allen-Vercoe E."/>
            <person name="Daigneault M.C."/>
            <person name="Vancuren S.J."/>
            <person name="Cochrane K."/>
            <person name="O'Neal L.L."/>
            <person name="Sankaranarayanan K."/>
            <person name="Lawson P.A."/>
        </authorList>
    </citation>
    <scope>NUCLEOTIDE SEQUENCE</scope>
    <source>
        <strain evidence="6">CC70A</strain>
    </source>
</reference>
<dbReference type="Gene3D" id="2.40.50.1020">
    <property type="entry name" value="LytTr DNA-binding domain"/>
    <property type="match status" value="1"/>
</dbReference>
<keyword evidence="7" id="KW-1185">Reference proteome</keyword>
<comment type="function">
    <text evidence="2">May play the central regulatory role in sporulation. It may be an element of the effector pathway responsible for the activation of sporulation genes in response to nutritional stress. Spo0A may act in concert with spo0H (a sigma factor) to control the expression of some genes that are critical to the sporulation process.</text>
</comment>
<dbReference type="SUPFAM" id="SSF52172">
    <property type="entry name" value="CheY-like"/>
    <property type="match status" value="1"/>
</dbReference>
<dbReference type="PANTHER" id="PTHR37299">
    <property type="entry name" value="TRANSCRIPTIONAL REGULATOR-RELATED"/>
    <property type="match status" value="1"/>
</dbReference>
<evidence type="ECO:0000256" key="3">
    <source>
        <dbReference type="PROSITE-ProRule" id="PRU00169"/>
    </source>
</evidence>
<dbReference type="AlphaFoldDB" id="A0AA42DVV2"/>
<protein>
    <recommendedName>
        <fullName evidence="1">Stage 0 sporulation protein A homolog</fullName>
    </recommendedName>
</protein>
<dbReference type="PANTHER" id="PTHR37299:SF1">
    <property type="entry name" value="STAGE 0 SPORULATION PROTEIN A HOMOLOG"/>
    <property type="match status" value="1"/>
</dbReference>
<dbReference type="RefSeq" id="WP_271013640.1">
    <property type="nucleotide sequence ID" value="NZ_JAQIFT010000069.1"/>
</dbReference>
<dbReference type="InterPro" id="IPR011006">
    <property type="entry name" value="CheY-like_superfamily"/>
</dbReference>
<dbReference type="CDD" id="cd00156">
    <property type="entry name" value="REC"/>
    <property type="match status" value="1"/>
</dbReference>
<evidence type="ECO:0000259" key="4">
    <source>
        <dbReference type="PROSITE" id="PS50110"/>
    </source>
</evidence>
<accession>A0AA42DVV2</accession>
<keyword evidence="3" id="KW-0597">Phosphoprotein</keyword>
<feature type="modified residue" description="4-aspartylphosphate" evidence="3">
    <location>
        <position position="57"/>
    </location>
</feature>
<dbReference type="PROSITE" id="PS50110">
    <property type="entry name" value="RESPONSE_REGULATORY"/>
    <property type="match status" value="1"/>
</dbReference>
<dbReference type="Gene3D" id="3.40.50.2300">
    <property type="match status" value="1"/>
</dbReference>
<dbReference type="SMART" id="SM00850">
    <property type="entry name" value="LytTR"/>
    <property type="match status" value="1"/>
</dbReference>
<dbReference type="Proteomes" id="UP001169242">
    <property type="component" value="Unassembled WGS sequence"/>
</dbReference>
<feature type="domain" description="Response regulatory" evidence="4">
    <location>
        <begin position="3"/>
        <end position="120"/>
    </location>
</feature>
<evidence type="ECO:0000313" key="6">
    <source>
        <dbReference type="EMBL" id="MDA3733977.1"/>
    </source>
</evidence>
<dbReference type="SMART" id="SM00448">
    <property type="entry name" value="REC"/>
    <property type="match status" value="1"/>
</dbReference>
<gene>
    <name evidence="6" type="ORF">PBV87_21105</name>
</gene>
<name>A0AA42DVV2_9FIRM</name>
<dbReference type="Pfam" id="PF00072">
    <property type="entry name" value="Response_reg"/>
    <property type="match status" value="1"/>
</dbReference>
<proteinExistence type="predicted"/>
<evidence type="ECO:0000256" key="2">
    <source>
        <dbReference type="ARBA" id="ARBA00024867"/>
    </source>
</evidence>
<dbReference type="GO" id="GO:0003677">
    <property type="term" value="F:DNA binding"/>
    <property type="evidence" value="ECO:0007669"/>
    <property type="project" value="UniProtKB-KW"/>
</dbReference>
<dbReference type="PROSITE" id="PS50930">
    <property type="entry name" value="HTH_LYTTR"/>
    <property type="match status" value="1"/>
</dbReference>
<evidence type="ECO:0000313" key="7">
    <source>
        <dbReference type="Proteomes" id="UP001169242"/>
    </source>
</evidence>
<dbReference type="GO" id="GO:0000156">
    <property type="term" value="F:phosphorelay response regulator activity"/>
    <property type="evidence" value="ECO:0007669"/>
    <property type="project" value="InterPro"/>
</dbReference>
<dbReference type="Pfam" id="PF04397">
    <property type="entry name" value="LytTR"/>
    <property type="match status" value="1"/>
</dbReference>
<organism evidence="6 7">
    <name type="scientific">Holtiella tumoricola</name>
    <dbReference type="NCBI Taxonomy" id="3018743"/>
    <lineage>
        <taxon>Bacteria</taxon>
        <taxon>Bacillati</taxon>
        <taxon>Bacillota</taxon>
        <taxon>Clostridia</taxon>
        <taxon>Lachnospirales</taxon>
        <taxon>Cellulosilyticaceae</taxon>
        <taxon>Holtiella</taxon>
    </lineage>
</organism>
<sequence>MYTIAICEDEIIWQDKIKEMLNDLQKKIKISLKIDTYTSGEELLKEDFNQYDILLLDIQMKGVSGVEIAKSIRKVNENIQIVFLTALESSWAEGYAVKAYRYLLKPIQIEEFHETMIGLIEAIKKNKNCIIIKSDGEIKRIQIAQIKYLAIEARKVIIHTWDETYKTTISLSEWNEKLKGFGFSNPHTSYLVNLKYVKHLDREKIILTDNEIIYVSQRKYKKFKEEFVNYIDNIK</sequence>
<dbReference type="InterPro" id="IPR046947">
    <property type="entry name" value="LytR-like"/>
</dbReference>
<keyword evidence="6" id="KW-0238">DNA-binding</keyword>
<dbReference type="InterPro" id="IPR001789">
    <property type="entry name" value="Sig_transdc_resp-reg_receiver"/>
</dbReference>
<comment type="caution">
    <text evidence="6">The sequence shown here is derived from an EMBL/GenBank/DDBJ whole genome shotgun (WGS) entry which is preliminary data.</text>
</comment>